<proteinExistence type="inferred from homology"/>
<reference evidence="10 11" key="1">
    <citation type="journal article" date="2017" name="Gigascience">
        <title>Draft genome of the honey bee ectoparasitic mite, Tropilaelaps mercedesae, is shaped by the parasitic life history.</title>
        <authorList>
            <person name="Dong X."/>
            <person name="Armstrong S.D."/>
            <person name="Xia D."/>
            <person name="Makepeace B.L."/>
            <person name="Darby A.C."/>
            <person name="Kadowaki T."/>
        </authorList>
    </citation>
    <scope>NUCLEOTIDE SEQUENCE [LARGE SCALE GENOMIC DNA]</scope>
    <source>
        <strain evidence="10">Wuxi-XJTLU</strain>
    </source>
</reference>
<feature type="transmembrane region" description="Helical" evidence="9">
    <location>
        <begin position="187"/>
        <end position="213"/>
    </location>
</feature>
<organism evidence="10 11">
    <name type="scientific">Tropilaelaps mercedesae</name>
    <dbReference type="NCBI Taxonomy" id="418985"/>
    <lineage>
        <taxon>Eukaryota</taxon>
        <taxon>Metazoa</taxon>
        <taxon>Ecdysozoa</taxon>
        <taxon>Arthropoda</taxon>
        <taxon>Chelicerata</taxon>
        <taxon>Arachnida</taxon>
        <taxon>Acari</taxon>
        <taxon>Parasitiformes</taxon>
        <taxon>Mesostigmata</taxon>
        <taxon>Gamasina</taxon>
        <taxon>Dermanyssoidea</taxon>
        <taxon>Laelapidae</taxon>
        <taxon>Tropilaelaps</taxon>
    </lineage>
</organism>
<evidence type="ECO:0000256" key="6">
    <source>
        <dbReference type="ARBA" id="ARBA00022989"/>
    </source>
</evidence>
<dbReference type="GO" id="GO:0046872">
    <property type="term" value="F:metal ion binding"/>
    <property type="evidence" value="ECO:0007669"/>
    <property type="project" value="UniProtKB-KW"/>
</dbReference>
<feature type="binding site" evidence="8">
    <location>
        <position position="336"/>
    </location>
    <ligand>
        <name>Na(+)</name>
        <dbReference type="ChEBI" id="CHEBI:29101"/>
        <label>1</label>
    </ligand>
</feature>
<feature type="transmembrane region" description="Helical" evidence="9">
    <location>
        <begin position="12"/>
        <end position="39"/>
    </location>
</feature>
<feature type="transmembrane region" description="Helical" evidence="9">
    <location>
        <begin position="153"/>
        <end position="175"/>
    </location>
</feature>
<comment type="similarity">
    <text evidence="2">Belongs to the sodium:neurotransmitter symporter (SNF) (TC 2.A.22) family.</text>
</comment>
<dbReference type="AlphaFoldDB" id="A0A1V9WYJ5"/>
<dbReference type="STRING" id="418985.A0A1V9WYJ5"/>
<dbReference type="GO" id="GO:0089718">
    <property type="term" value="P:amino acid import across plasma membrane"/>
    <property type="evidence" value="ECO:0007669"/>
    <property type="project" value="TreeGrafter"/>
</dbReference>
<accession>A0A1V9WYJ5</accession>
<feature type="binding site" evidence="8">
    <location>
        <position position="236"/>
    </location>
    <ligand>
        <name>Na(+)</name>
        <dbReference type="ChEBI" id="CHEBI:29101"/>
        <label>1</label>
    </ligand>
</feature>
<dbReference type="PRINTS" id="PR00176">
    <property type="entry name" value="NANEUSMPORT"/>
</dbReference>
<keyword evidence="11" id="KW-1185">Reference proteome</keyword>
<gene>
    <name evidence="10" type="ORF">BIW11_14290</name>
</gene>
<feature type="transmembrane region" description="Helical" evidence="9">
    <location>
        <begin position="263"/>
        <end position="286"/>
    </location>
</feature>
<dbReference type="GO" id="GO:0005886">
    <property type="term" value="C:plasma membrane"/>
    <property type="evidence" value="ECO:0007669"/>
    <property type="project" value="TreeGrafter"/>
</dbReference>
<evidence type="ECO:0000256" key="2">
    <source>
        <dbReference type="ARBA" id="ARBA00006459"/>
    </source>
</evidence>
<evidence type="ECO:0000313" key="11">
    <source>
        <dbReference type="Proteomes" id="UP000192247"/>
    </source>
</evidence>
<dbReference type="PANTHER" id="PTHR11616">
    <property type="entry name" value="SODIUM/CHLORIDE DEPENDENT TRANSPORTER"/>
    <property type="match status" value="1"/>
</dbReference>
<feature type="binding site" evidence="8">
    <location>
        <position position="333"/>
    </location>
    <ligand>
        <name>Na(+)</name>
        <dbReference type="ChEBI" id="CHEBI:29101"/>
        <label>1</label>
    </ligand>
</feature>
<dbReference type="Pfam" id="PF00209">
    <property type="entry name" value="SNF"/>
    <property type="match status" value="1"/>
</dbReference>
<dbReference type="Proteomes" id="UP000192247">
    <property type="component" value="Unassembled WGS sequence"/>
</dbReference>
<dbReference type="GO" id="GO:0015187">
    <property type="term" value="F:glycine transmembrane transporter activity"/>
    <property type="evidence" value="ECO:0007669"/>
    <property type="project" value="TreeGrafter"/>
</dbReference>
<keyword evidence="7 9" id="KW-0472">Membrane</keyword>
<dbReference type="InterPro" id="IPR037272">
    <property type="entry name" value="SNS_sf"/>
</dbReference>
<keyword evidence="8" id="KW-0479">Metal-binding</keyword>
<sequence length="550" mass="61697">MFTSRAHPKNLGIGYAMVTISLLVAVYYNVILAYTLYYLAQSFRSVLPWADCYEWWGADKDTCFVRQKNVTLCQNIPYLLYQKYSTYLSPNESGSWTPLTHHGSMFYVPLAEHAKLASSCSDFTGTTSAAEQFWERYVLELSPGIEYVGGLKWDLAFCLFVSWVIVFFCLIQGVSSSGKVVYFTATFPYLVLTILLIKGVTLEGAILGIEYFLVPDFSKLTSLTIWQKAAEQLFYSLGIGWGGLIMSGSYNNFRTAIAIDSTIIIIADVLTSFLGGIAIFSVLGYMSVTYGVPVDEVAKAGQGLAFVVYPEALTTFWCPQLWSVIFFVMLYLLGIDSEFPLVQTCLTVLFDAFPILRRHKSVTAFITCTLCFLLGLTCVTRGGQYVLNLLDTYCAGVSLLTVATIEIITLMWIYGVSNLSSDVKFMLGARPNVLFRLSWAVFSPVLLLMLIAYYFYEWTPIKYNNTDPYPAWADVIGLLLAAASVIQIPVIAVVVLCRTKSLRAAFRPAFNWGPADKHLFEDYRKYNDRRKSFSDNVERSHRLSVINGHA</sequence>
<evidence type="ECO:0000256" key="9">
    <source>
        <dbReference type="SAM" id="Phobius"/>
    </source>
</evidence>
<feature type="transmembrane region" description="Helical" evidence="9">
    <location>
        <begin position="362"/>
        <end position="383"/>
    </location>
</feature>
<evidence type="ECO:0008006" key="12">
    <source>
        <dbReference type="Google" id="ProtNLM"/>
    </source>
</evidence>
<dbReference type="PANTHER" id="PTHR11616:SF236">
    <property type="entry name" value="TRANSPORTER"/>
    <property type="match status" value="1"/>
</dbReference>
<keyword evidence="5" id="KW-0769">Symport</keyword>
<evidence type="ECO:0000256" key="3">
    <source>
        <dbReference type="ARBA" id="ARBA00022448"/>
    </source>
</evidence>
<comment type="subcellular location">
    <subcellularLocation>
        <location evidence="1">Membrane</location>
        <topology evidence="1">Multi-pass membrane protein</topology>
    </subcellularLocation>
</comment>
<feature type="binding site" evidence="8">
    <location>
        <position position="337"/>
    </location>
    <ligand>
        <name>Na(+)</name>
        <dbReference type="ChEBI" id="CHEBI:29101"/>
        <label>1</label>
    </ligand>
</feature>
<feature type="transmembrane region" description="Helical" evidence="9">
    <location>
        <begin position="437"/>
        <end position="456"/>
    </location>
</feature>
<dbReference type="InterPro" id="IPR000175">
    <property type="entry name" value="Na/ntran_symport"/>
</dbReference>
<feature type="transmembrane region" description="Helical" evidence="9">
    <location>
        <begin position="476"/>
        <end position="497"/>
    </location>
</feature>
<protein>
    <recommendedName>
        <fullName evidence="12">Sodium-neurotransmitter symporter</fullName>
    </recommendedName>
</protein>
<name>A0A1V9WYJ5_9ACAR</name>
<dbReference type="EMBL" id="MNPL01033335">
    <property type="protein sequence ID" value="OQR66232.1"/>
    <property type="molecule type" value="Genomic_DNA"/>
</dbReference>
<comment type="caution">
    <text evidence="10">The sequence shown here is derived from an EMBL/GenBank/DDBJ whole genome shotgun (WGS) entry which is preliminary data.</text>
</comment>
<feature type="transmembrane region" description="Helical" evidence="9">
    <location>
        <begin position="233"/>
        <end position="251"/>
    </location>
</feature>
<dbReference type="GO" id="GO:0015179">
    <property type="term" value="F:L-amino acid transmembrane transporter activity"/>
    <property type="evidence" value="ECO:0007669"/>
    <property type="project" value="TreeGrafter"/>
</dbReference>
<keyword evidence="3" id="KW-0813">Transport</keyword>
<evidence type="ECO:0000256" key="7">
    <source>
        <dbReference type="ARBA" id="ARBA00023136"/>
    </source>
</evidence>
<feature type="transmembrane region" description="Helical" evidence="9">
    <location>
        <begin position="321"/>
        <end position="350"/>
    </location>
</feature>
<dbReference type="OrthoDB" id="6581954at2759"/>
<keyword evidence="6 9" id="KW-1133">Transmembrane helix</keyword>
<dbReference type="GO" id="GO:0005283">
    <property type="term" value="F:amino acid:sodium symporter activity"/>
    <property type="evidence" value="ECO:0007669"/>
    <property type="project" value="TreeGrafter"/>
</dbReference>
<evidence type="ECO:0000313" key="10">
    <source>
        <dbReference type="EMBL" id="OQR66232.1"/>
    </source>
</evidence>
<feature type="transmembrane region" description="Helical" evidence="9">
    <location>
        <begin position="395"/>
        <end position="416"/>
    </location>
</feature>
<evidence type="ECO:0000256" key="4">
    <source>
        <dbReference type="ARBA" id="ARBA00022692"/>
    </source>
</evidence>
<evidence type="ECO:0000256" key="1">
    <source>
        <dbReference type="ARBA" id="ARBA00004141"/>
    </source>
</evidence>
<evidence type="ECO:0000256" key="5">
    <source>
        <dbReference type="ARBA" id="ARBA00022847"/>
    </source>
</evidence>
<dbReference type="InParanoid" id="A0A1V9WYJ5"/>
<evidence type="ECO:0000256" key="8">
    <source>
        <dbReference type="PIRSR" id="PIRSR600175-1"/>
    </source>
</evidence>
<keyword evidence="4 9" id="KW-0812">Transmembrane</keyword>
<dbReference type="PROSITE" id="PS50267">
    <property type="entry name" value="NA_NEUROTRAN_SYMP_3"/>
    <property type="match status" value="1"/>
</dbReference>
<dbReference type="SUPFAM" id="SSF161070">
    <property type="entry name" value="SNF-like"/>
    <property type="match status" value="1"/>
</dbReference>
<keyword evidence="8" id="KW-0915">Sodium</keyword>